<evidence type="ECO:0000256" key="3">
    <source>
        <dbReference type="ARBA" id="ARBA00022630"/>
    </source>
</evidence>
<evidence type="ECO:0000256" key="5">
    <source>
        <dbReference type="ARBA" id="ARBA00023002"/>
    </source>
</evidence>
<dbReference type="GO" id="GO:0019646">
    <property type="term" value="P:aerobic electron transport chain"/>
    <property type="evidence" value="ECO:0007669"/>
    <property type="project" value="TreeGrafter"/>
</dbReference>
<comment type="similarity">
    <text evidence="2">Belongs to the NADH dehydrogenase family.</text>
</comment>
<dbReference type="GO" id="GO:0003955">
    <property type="term" value="F:NAD(P)H dehydrogenase (quinone) activity"/>
    <property type="evidence" value="ECO:0007669"/>
    <property type="project" value="TreeGrafter"/>
</dbReference>
<evidence type="ECO:0000256" key="2">
    <source>
        <dbReference type="ARBA" id="ARBA00005272"/>
    </source>
</evidence>
<name>A0A498DEZ5_9BACI</name>
<dbReference type="OrthoDB" id="9781621at2"/>
<dbReference type="InterPro" id="IPR051169">
    <property type="entry name" value="NADH-Q_oxidoreductase"/>
</dbReference>
<keyword evidence="8" id="KW-1185">Reference proteome</keyword>
<dbReference type="InterPro" id="IPR023753">
    <property type="entry name" value="FAD/NAD-binding_dom"/>
</dbReference>
<accession>A0A498DEZ5</accession>
<evidence type="ECO:0000259" key="6">
    <source>
        <dbReference type="Pfam" id="PF07992"/>
    </source>
</evidence>
<reference evidence="7 8" key="1">
    <citation type="submission" date="2018-10" db="EMBL/GenBank/DDBJ databases">
        <title>Oceanobacillus sp. YLB-02 draft genome.</title>
        <authorList>
            <person name="Yu L."/>
        </authorList>
    </citation>
    <scope>NUCLEOTIDE SEQUENCE [LARGE SCALE GENOMIC DNA]</scope>
    <source>
        <strain evidence="7 8">YLB-02</strain>
    </source>
</reference>
<dbReference type="EMBL" id="RCHR01000002">
    <property type="protein sequence ID" value="RLL46491.1"/>
    <property type="molecule type" value="Genomic_DNA"/>
</dbReference>
<dbReference type="RefSeq" id="WP_121521742.1">
    <property type="nucleotide sequence ID" value="NZ_RCHR01000002.1"/>
</dbReference>
<keyword evidence="5" id="KW-0560">Oxidoreductase</keyword>
<keyword evidence="4" id="KW-0274">FAD</keyword>
<evidence type="ECO:0000256" key="1">
    <source>
        <dbReference type="ARBA" id="ARBA00001974"/>
    </source>
</evidence>
<comment type="cofactor">
    <cofactor evidence="1">
        <name>FAD</name>
        <dbReference type="ChEBI" id="CHEBI:57692"/>
    </cofactor>
</comment>
<dbReference type="PRINTS" id="PR00368">
    <property type="entry name" value="FADPNR"/>
</dbReference>
<dbReference type="InterPro" id="IPR036188">
    <property type="entry name" value="FAD/NAD-bd_sf"/>
</dbReference>
<dbReference type="Gene3D" id="3.50.50.100">
    <property type="match status" value="1"/>
</dbReference>
<dbReference type="AlphaFoldDB" id="A0A498DEZ5"/>
<organism evidence="7 8">
    <name type="scientific">Oceanobacillus piezotolerans</name>
    <dbReference type="NCBI Taxonomy" id="2448030"/>
    <lineage>
        <taxon>Bacteria</taxon>
        <taxon>Bacillati</taxon>
        <taxon>Bacillota</taxon>
        <taxon>Bacilli</taxon>
        <taxon>Bacillales</taxon>
        <taxon>Bacillaceae</taxon>
        <taxon>Oceanobacillus</taxon>
    </lineage>
</organism>
<gene>
    <name evidence="7" type="ORF">D8M04_04600</name>
</gene>
<proteinExistence type="inferred from homology"/>
<dbReference type="SUPFAM" id="SSF51905">
    <property type="entry name" value="FAD/NAD(P)-binding domain"/>
    <property type="match status" value="2"/>
</dbReference>
<comment type="caution">
    <text evidence="7">The sequence shown here is derived from an EMBL/GenBank/DDBJ whole genome shotgun (WGS) entry which is preliminary data.</text>
</comment>
<evidence type="ECO:0000313" key="7">
    <source>
        <dbReference type="EMBL" id="RLL46491.1"/>
    </source>
</evidence>
<dbReference type="Proteomes" id="UP000270219">
    <property type="component" value="Unassembled WGS sequence"/>
</dbReference>
<evidence type="ECO:0000256" key="4">
    <source>
        <dbReference type="ARBA" id="ARBA00022827"/>
    </source>
</evidence>
<keyword evidence="3" id="KW-0285">Flavoprotein</keyword>
<dbReference type="PANTHER" id="PTHR42913">
    <property type="entry name" value="APOPTOSIS-INDUCING FACTOR 1"/>
    <property type="match status" value="1"/>
</dbReference>
<protein>
    <submittedName>
        <fullName evidence="7">NAD(P)/FAD-dependent oxidoreductase</fullName>
    </submittedName>
</protein>
<evidence type="ECO:0000313" key="8">
    <source>
        <dbReference type="Proteomes" id="UP000270219"/>
    </source>
</evidence>
<dbReference type="PANTHER" id="PTHR42913:SF3">
    <property type="entry name" value="64 KDA MITOCHONDRIAL NADH DEHYDROGENASE (EUROFUNG)"/>
    <property type="match status" value="1"/>
</dbReference>
<sequence>MHKTKIVILGACPGGMMTAVRLQKSLNLKEAEIILINKEDYHYQTTCLHENAAGTLHHDRTRIPIRNIIDLDKVHLIIDKVVTIKPEQKQVKLEKQTIEYDILVIGLGFETESIGFPEITENAFSIKDINSARLIKDHIEYNFANYHNEENNEARLNFVIAGGGSTGIEFAGELADRVPELCREYDIEKLFVRVILLESSNTVLSEFEPELAEYAAKSLEARGVEIVTGAEVKECQPEYVIYEKNGEEVKLPTMTTIWAGGIRPNPILETSGFRTTDGKMEVTDHMRSKEYKEIFVVGESALLKNESGQAYSPSVDTAMKQAAVIAHNIKAGFNNTRLKQFRTKTKGKVVSLGNEDGIAVMINGSTFYGWKAAFMKQLRDNKYFFHLGGISLLMQKGKFHLFY</sequence>
<dbReference type="Pfam" id="PF07992">
    <property type="entry name" value="Pyr_redox_2"/>
    <property type="match status" value="1"/>
</dbReference>
<feature type="domain" description="FAD/NAD(P)-binding" evidence="6">
    <location>
        <begin position="5"/>
        <end position="322"/>
    </location>
</feature>